<dbReference type="PANTHER" id="PTHR45680:SF29">
    <property type="entry name" value="NUCLEAR HORMONE RECEPTOR FAMILY"/>
    <property type="match status" value="1"/>
</dbReference>
<keyword evidence="8 11" id="KW-0804">Transcription</keyword>
<feature type="domain" description="Nuclear receptor" evidence="12">
    <location>
        <begin position="2"/>
        <end position="78"/>
    </location>
</feature>
<evidence type="ECO:0000256" key="11">
    <source>
        <dbReference type="RuleBase" id="RU004334"/>
    </source>
</evidence>
<dbReference type="PROSITE" id="PS51843">
    <property type="entry name" value="NR_LBD"/>
    <property type="match status" value="1"/>
</dbReference>
<keyword evidence="3 11" id="KW-0479">Metal-binding</keyword>
<proteinExistence type="inferred from homology"/>
<dbReference type="PROSITE" id="PS00031">
    <property type="entry name" value="NUCLEAR_REC_DBD_1"/>
    <property type="match status" value="1"/>
</dbReference>
<accession>A0A7I4YSA5</accession>
<comment type="subcellular location">
    <subcellularLocation>
        <location evidence="1 11">Nucleus</location>
    </subcellularLocation>
</comment>
<dbReference type="Gene3D" id="1.10.565.10">
    <property type="entry name" value="Retinoid X Receptor"/>
    <property type="match status" value="1"/>
</dbReference>
<dbReference type="GO" id="GO:0003700">
    <property type="term" value="F:DNA-binding transcription factor activity"/>
    <property type="evidence" value="ECO:0007669"/>
    <property type="project" value="InterPro"/>
</dbReference>
<dbReference type="Pfam" id="PF00104">
    <property type="entry name" value="Hormone_recep"/>
    <property type="match status" value="1"/>
</dbReference>
<dbReference type="CDD" id="cd06960">
    <property type="entry name" value="NR_DBD_HNF4A"/>
    <property type="match status" value="1"/>
</dbReference>
<dbReference type="SUPFAM" id="SSF48508">
    <property type="entry name" value="Nuclear receptor ligand-binding domain"/>
    <property type="match status" value="1"/>
</dbReference>
<dbReference type="SUPFAM" id="SSF57716">
    <property type="entry name" value="Glucocorticoid receptor-like (DNA-binding domain)"/>
    <property type="match status" value="1"/>
</dbReference>
<dbReference type="AlphaFoldDB" id="A0A7I4YSA5"/>
<evidence type="ECO:0000259" key="12">
    <source>
        <dbReference type="PROSITE" id="PS51030"/>
    </source>
</evidence>
<dbReference type="Pfam" id="PF00105">
    <property type="entry name" value="zf-C4"/>
    <property type="match status" value="1"/>
</dbReference>
<evidence type="ECO:0000313" key="14">
    <source>
        <dbReference type="Proteomes" id="UP000025227"/>
    </source>
</evidence>
<keyword evidence="7 11" id="KW-0238">DNA-binding</keyword>
<evidence type="ECO:0000256" key="6">
    <source>
        <dbReference type="ARBA" id="ARBA00023015"/>
    </source>
</evidence>
<evidence type="ECO:0000256" key="10">
    <source>
        <dbReference type="ARBA" id="ARBA00023242"/>
    </source>
</evidence>
<dbReference type="PROSITE" id="PS51030">
    <property type="entry name" value="NUCLEAR_REC_DBD_2"/>
    <property type="match status" value="1"/>
</dbReference>
<evidence type="ECO:0000256" key="1">
    <source>
        <dbReference type="ARBA" id="ARBA00004123"/>
    </source>
</evidence>
<name>A0A7I4YSA5_HAECO</name>
<dbReference type="SMART" id="SM00430">
    <property type="entry name" value="HOLI"/>
    <property type="match status" value="1"/>
</dbReference>
<keyword evidence="4 11" id="KW-0863">Zinc-finger</keyword>
<dbReference type="OMA" id="ELHEHYT"/>
<feature type="domain" description="NR LBD" evidence="13">
    <location>
        <begin position="148"/>
        <end position="408"/>
    </location>
</feature>
<dbReference type="GO" id="GO:0005634">
    <property type="term" value="C:nucleus"/>
    <property type="evidence" value="ECO:0007669"/>
    <property type="project" value="UniProtKB-SubCell"/>
</dbReference>
<reference evidence="15" key="1">
    <citation type="submission" date="2020-12" db="UniProtKB">
        <authorList>
            <consortium name="WormBaseParasite"/>
        </authorList>
    </citation>
    <scope>IDENTIFICATION</scope>
    <source>
        <strain evidence="15">MHco3</strain>
    </source>
</reference>
<evidence type="ECO:0000256" key="3">
    <source>
        <dbReference type="ARBA" id="ARBA00022723"/>
    </source>
</evidence>
<dbReference type="InterPro" id="IPR049636">
    <property type="entry name" value="HNF4-like_DBD"/>
</dbReference>
<dbReference type="GO" id="GO:0000978">
    <property type="term" value="F:RNA polymerase II cis-regulatory region sequence-specific DNA binding"/>
    <property type="evidence" value="ECO:0007669"/>
    <property type="project" value="InterPro"/>
</dbReference>
<dbReference type="InterPro" id="IPR001628">
    <property type="entry name" value="Znf_hrmn_rcpt"/>
</dbReference>
<dbReference type="InterPro" id="IPR000536">
    <property type="entry name" value="Nucl_hrmn_rcpt_lig-bd"/>
</dbReference>
<evidence type="ECO:0000256" key="7">
    <source>
        <dbReference type="ARBA" id="ARBA00023125"/>
    </source>
</evidence>
<dbReference type="Gene3D" id="3.30.50.10">
    <property type="entry name" value="Erythroid Transcription Factor GATA-1, subunit A"/>
    <property type="match status" value="1"/>
</dbReference>
<dbReference type="InterPro" id="IPR013088">
    <property type="entry name" value="Znf_NHR/GATA"/>
</dbReference>
<dbReference type="Proteomes" id="UP000025227">
    <property type="component" value="Unplaced"/>
</dbReference>
<evidence type="ECO:0000256" key="8">
    <source>
        <dbReference type="ARBA" id="ARBA00023163"/>
    </source>
</evidence>
<dbReference type="PANTHER" id="PTHR45680">
    <property type="entry name" value="NUCLEAR HORMONE RECEPTOR FAMILY"/>
    <property type="match status" value="1"/>
</dbReference>
<keyword evidence="10 11" id="KW-0539">Nucleus</keyword>
<evidence type="ECO:0000256" key="9">
    <source>
        <dbReference type="ARBA" id="ARBA00023170"/>
    </source>
</evidence>
<dbReference type="GO" id="GO:0008270">
    <property type="term" value="F:zinc ion binding"/>
    <property type="evidence" value="ECO:0007669"/>
    <property type="project" value="UniProtKB-KW"/>
</dbReference>
<dbReference type="SMART" id="SM00399">
    <property type="entry name" value="ZnF_C4"/>
    <property type="match status" value="1"/>
</dbReference>
<evidence type="ECO:0000256" key="5">
    <source>
        <dbReference type="ARBA" id="ARBA00022833"/>
    </source>
</evidence>
<evidence type="ECO:0000256" key="2">
    <source>
        <dbReference type="ARBA" id="ARBA00005993"/>
    </source>
</evidence>
<dbReference type="OrthoDB" id="10018779at2759"/>
<keyword evidence="6 11" id="KW-0805">Transcription regulation</keyword>
<dbReference type="InterPro" id="IPR035500">
    <property type="entry name" value="NHR-like_dom_sf"/>
</dbReference>
<protein>
    <submittedName>
        <fullName evidence="15">Zinc finger and Nuclear hormone receptor domain containing protein</fullName>
    </submittedName>
</protein>
<evidence type="ECO:0000256" key="4">
    <source>
        <dbReference type="ARBA" id="ARBA00022771"/>
    </source>
</evidence>
<dbReference type="PRINTS" id="PR00047">
    <property type="entry name" value="STROIDFINGER"/>
</dbReference>
<evidence type="ECO:0000313" key="15">
    <source>
        <dbReference type="WBParaSite" id="HCON_00137008-00001"/>
    </source>
</evidence>
<keyword evidence="9 11" id="KW-0675">Receptor</keyword>
<evidence type="ECO:0000259" key="13">
    <source>
        <dbReference type="PROSITE" id="PS51843"/>
    </source>
</evidence>
<comment type="similarity">
    <text evidence="2 11">Belongs to the nuclear hormone receptor family.</text>
</comment>
<keyword evidence="5 11" id="KW-0862">Zinc</keyword>
<dbReference type="InterPro" id="IPR051152">
    <property type="entry name" value="C.elegans_Orphan_NR"/>
</dbReference>
<dbReference type="WBParaSite" id="HCON_00137008-00001">
    <property type="protein sequence ID" value="HCON_00137008-00001"/>
    <property type="gene ID" value="HCON_00137008"/>
</dbReference>
<sequence length="408" mass="47581">MSRQCEVCNKPAHGNHFGVNTCRACAAFFRRSVVQCRKYQCRKANGTCFLTEKENFICRFCRYQKCIALGMTPENVQLNRDVLSTVERASEKRNVPGGKKREQDELLSNAISASDEAHSNKEVAPCTKESALTKDRLTLDLSGVMTILRKIFSEQYRSSHEKRLLLRMYYALEDFRSSKTASIVFQEKVNFFQGLPTWERHLYEIAKWMMNCQDFAELPLEDKETLFKTSWTLWQRFERLQMTVQVFGEQAVKERVIVTIDNGAINMDTVQLEMGPLSDYDSESIKSMFDNFGYRLTDDVRRPLLEMNLDKYELSYILCALVWHVEGKNIQDSTRERAEKVIDQISDELHEHYTNDLKMPNYAARLTKIMEIISSVEKAQHQRAKLMELARIFDVFKYDLSEKGFLIC</sequence>
<organism evidence="14 15">
    <name type="scientific">Haemonchus contortus</name>
    <name type="common">Barber pole worm</name>
    <dbReference type="NCBI Taxonomy" id="6289"/>
    <lineage>
        <taxon>Eukaryota</taxon>
        <taxon>Metazoa</taxon>
        <taxon>Ecdysozoa</taxon>
        <taxon>Nematoda</taxon>
        <taxon>Chromadorea</taxon>
        <taxon>Rhabditida</taxon>
        <taxon>Rhabditina</taxon>
        <taxon>Rhabditomorpha</taxon>
        <taxon>Strongyloidea</taxon>
        <taxon>Trichostrongylidae</taxon>
        <taxon>Haemonchus</taxon>
    </lineage>
</organism>
<keyword evidence="14" id="KW-1185">Reference proteome</keyword>